<dbReference type="AlphaFoldDB" id="A0A1V1FMW8"/>
<dbReference type="EMBL" id="AB609719">
    <property type="protein sequence ID" value="BAX08492.1"/>
    <property type="molecule type" value="Genomic_DNA"/>
</dbReference>
<accession>A0A1V1FMW8</accession>
<name>A0A1V1FMW8_ECOLX</name>
<sequence length="67" mass="7541">MVLNTPCKAETAPVSHAAFLCPFLRYGRVARIPKNNRKVKDTGRLCTVFKYLTALLNTGLSEQMQRT</sequence>
<proteinExistence type="predicted"/>
<protein>
    <submittedName>
        <fullName evidence="1">Uncharacterized protein</fullName>
    </submittedName>
</protein>
<evidence type="ECO:0000313" key="1">
    <source>
        <dbReference type="EMBL" id="BAX08492.1"/>
    </source>
</evidence>
<reference evidence="1" key="1">
    <citation type="submission" date="2011-01" db="EMBL/GenBank/DDBJ databases">
        <title>Complete Sequence of Stx2 phage induced from STEC O26.</title>
        <authorList>
            <person name="Sugimoto N."/>
            <person name="Asakura M."/>
            <person name="Yamasaki S."/>
        </authorList>
    </citation>
    <scope>NUCLEOTIDE SEQUENCE</scope>
</reference>
<organism evidence="1">
    <name type="scientific">Escherichia coli O26:H11</name>
    <dbReference type="NCBI Taxonomy" id="244319"/>
    <lineage>
        <taxon>Bacteria</taxon>
        <taxon>Pseudomonadati</taxon>
        <taxon>Pseudomonadota</taxon>
        <taxon>Gammaproteobacteria</taxon>
        <taxon>Enterobacterales</taxon>
        <taxon>Enterobacteriaceae</taxon>
        <taxon>Escherichia</taxon>
    </lineage>
</organism>